<dbReference type="Proteomes" id="UP000030121">
    <property type="component" value="Unassembled WGS sequence"/>
</dbReference>
<evidence type="ECO:0000313" key="3">
    <source>
        <dbReference type="Proteomes" id="UP000030121"/>
    </source>
</evidence>
<keyword evidence="1" id="KW-1133">Transmembrane helix</keyword>
<proteinExistence type="predicted"/>
<keyword evidence="1" id="KW-0812">Transmembrane</keyword>
<comment type="caution">
    <text evidence="2">The sequence shown here is derived from an EMBL/GenBank/DDBJ whole genome shotgun (WGS) entry which is preliminary data.</text>
</comment>
<protein>
    <submittedName>
        <fullName evidence="2">Uncharacterized protein</fullName>
    </submittedName>
</protein>
<sequence length="118" mass="13573">MISEILDILGSLARPIKKDNPNDSVKNFIVFFSYVISIVCIIFIIPEYKAIINLENSLFFIFTSVAISIVLAFLSIYILWKLNLIPELVFSTLLTFAISIMLLYILIIFLLNDYLNFL</sequence>
<dbReference type="EMBL" id="JRLW01000025">
    <property type="protein sequence ID" value="KGO86669.1"/>
    <property type="molecule type" value="Genomic_DNA"/>
</dbReference>
<feature type="transmembrane region" description="Helical" evidence="1">
    <location>
        <begin position="28"/>
        <end position="46"/>
    </location>
</feature>
<dbReference type="RefSeq" id="WP_026980960.1">
    <property type="nucleotide sequence ID" value="NZ_AUCZ01000019.1"/>
</dbReference>
<feature type="transmembrane region" description="Helical" evidence="1">
    <location>
        <begin position="92"/>
        <end position="111"/>
    </location>
</feature>
<gene>
    <name evidence="2" type="ORF">Q764_13570</name>
</gene>
<name>A0A0A2M364_9FLAO</name>
<evidence type="ECO:0000313" key="2">
    <source>
        <dbReference type="EMBL" id="KGO86669.1"/>
    </source>
</evidence>
<dbReference type="AlphaFoldDB" id="A0A0A2M364"/>
<keyword evidence="1" id="KW-0472">Membrane</keyword>
<evidence type="ECO:0000256" key="1">
    <source>
        <dbReference type="SAM" id="Phobius"/>
    </source>
</evidence>
<reference evidence="2 3" key="1">
    <citation type="submission" date="2013-09" db="EMBL/GenBank/DDBJ databases">
        <authorList>
            <person name="Zeng Z."/>
            <person name="Chen C."/>
        </authorList>
    </citation>
    <scope>NUCLEOTIDE SEQUENCE [LARGE SCALE GENOMIC DNA]</scope>
    <source>
        <strain evidence="2 3">GH29-5</strain>
    </source>
</reference>
<keyword evidence="3" id="KW-1185">Reference proteome</keyword>
<feature type="transmembrane region" description="Helical" evidence="1">
    <location>
        <begin position="58"/>
        <end position="80"/>
    </location>
</feature>
<accession>A0A0A2M364</accession>
<organism evidence="2 3">
    <name type="scientific">Flavobacterium suncheonense GH29-5 = DSM 17707</name>
    <dbReference type="NCBI Taxonomy" id="1121899"/>
    <lineage>
        <taxon>Bacteria</taxon>
        <taxon>Pseudomonadati</taxon>
        <taxon>Bacteroidota</taxon>
        <taxon>Flavobacteriia</taxon>
        <taxon>Flavobacteriales</taxon>
        <taxon>Flavobacteriaceae</taxon>
        <taxon>Flavobacterium</taxon>
    </lineage>
</organism>